<comment type="caution">
    <text evidence="4">The sequence shown here is derived from an EMBL/GenBank/DDBJ whole genome shotgun (WGS) entry which is preliminary data.</text>
</comment>
<sequence>MTEARRHHPLTMVLKLWKLAKFSFVIAMYLFVIKYGSDSTFLKYGRIAFFLFVGGAVLVILLKWLTHKYKLDGASFHLYEGVFTKSARTIPLAKIQNVNRRTTLFHRLCNVTSIRFETGLTGEEAAVEFEVISLAEADAMEKHAASPVPDDEPEAVQNGEAAAELQASAAHPRRTVHFKPTRKDIVRASFTSLSFLLLIPLLASAYSKIDQIFHVEREAKGLFSILKDSWWIAAILIVVLVAASVAFGMIRTFVKYGKYEISSDPERIYITKGMVDETVFSIAKQRVQAVEITQSVLKRLLGVAEVKLTSAGGLGDGEDKLEISSLYPFLPVQRAYEMISEMLPAYEVTREMNRLPGKSLWIRMLRPSWLWILSTAALFYFKPRLLGFEQTWWVVSGALLIWIFVSRWLDFTNTRYVLKDNFIQFQTGSLTTALFVSKREKIIEVKVTRSLFQKWLGLASVGTINRAKPVRHAGIDDAPAELAESFVKWYMGRRKEIKVE</sequence>
<dbReference type="PANTHER" id="PTHR34473:SF2">
    <property type="entry name" value="UPF0699 TRANSMEMBRANE PROTEIN YDBT"/>
    <property type="match status" value="1"/>
</dbReference>
<dbReference type="RefSeq" id="WP_302880924.1">
    <property type="nucleotide sequence ID" value="NZ_JAUMKJ010000046.1"/>
</dbReference>
<feature type="transmembrane region" description="Helical" evidence="2">
    <location>
        <begin position="188"/>
        <end position="209"/>
    </location>
</feature>
<keyword evidence="2" id="KW-0472">Membrane</keyword>
<feature type="transmembrane region" description="Helical" evidence="2">
    <location>
        <begin position="12"/>
        <end position="32"/>
    </location>
</feature>
<proteinExistence type="predicted"/>
<feature type="region of interest" description="Disordered" evidence="1">
    <location>
        <begin position="145"/>
        <end position="173"/>
    </location>
</feature>
<evidence type="ECO:0000256" key="1">
    <source>
        <dbReference type="SAM" id="MobiDB-lite"/>
    </source>
</evidence>
<keyword evidence="2" id="KW-0812">Transmembrane</keyword>
<feature type="transmembrane region" description="Helical" evidence="2">
    <location>
        <begin position="392"/>
        <end position="409"/>
    </location>
</feature>
<dbReference type="Pfam" id="PF03703">
    <property type="entry name" value="bPH_2"/>
    <property type="match status" value="3"/>
</dbReference>
<feature type="transmembrane region" description="Helical" evidence="2">
    <location>
        <begin position="360"/>
        <end position="380"/>
    </location>
</feature>
<evidence type="ECO:0000313" key="5">
    <source>
        <dbReference type="Proteomes" id="UP001168883"/>
    </source>
</evidence>
<dbReference type="InterPro" id="IPR005182">
    <property type="entry name" value="YdbS-like_PH"/>
</dbReference>
<protein>
    <submittedName>
        <fullName evidence="4">PH domain-containing protein</fullName>
    </submittedName>
</protein>
<dbReference type="EMBL" id="JAUMKJ010000046">
    <property type="protein sequence ID" value="MDO3680760.1"/>
    <property type="molecule type" value="Genomic_DNA"/>
</dbReference>
<feature type="compositionally biased region" description="Low complexity" evidence="1">
    <location>
        <begin position="161"/>
        <end position="170"/>
    </location>
</feature>
<name>A0ABT8VID6_9BACL</name>
<evidence type="ECO:0000259" key="3">
    <source>
        <dbReference type="Pfam" id="PF03703"/>
    </source>
</evidence>
<evidence type="ECO:0000313" key="4">
    <source>
        <dbReference type="EMBL" id="MDO3680760.1"/>
    </source>
</evidence>
<feature type="domain" description="YdbS-like PH" evidence="3">
    <location>
        <begin position="264"/>
        <end position="335"/>
    </location>
</feature>
<organism evidence="4 5">
    <name type="scientific">Paenibacillus ehimensis</name>
    <dbReference type="NCBI Taxonomy" id="79264"/>
    <lineage>
        <taxon>Bacteria</taxon>
        <taxon>Bacillati</taxon>
        <taxon>Bacillota</taxon>
        <taxon>Bacilli</taxon>
        <taxon>Bacillales</taxon>
        <taxon>Paenibacillaceae</taxon>
        <taxon>Paenibacillus</taxon>
    </lineage>
</organism>
<feature type="domain" description="YdbS-like PH" evidence="3">
    <location>
        <begin position="412"/>
        <end position="490"/>
    </location>
</feature>
<reference evidence="4" key="1">
    <citation type="submission" date="2023-07" db="EMBL/GenBank/DDBJ databases">
        <authorList>
            <person name="Aktuganov G."/>
            <person name="Boyko T."/>
            <person name="Delegan Y."/>
            <person name="Galimzianova N."/>
            <person name="Gilvanova E."/>
            <person name="Korobov V."/>
            <person name="Kuzmina L."/>
            <person name="Melentiev A."/>
            <person name="Milman P."/>
            <person name="Ryabova A."/>
            <person name="Stupak E."/>
            <person name="Yasakov T."/>
            <person name="Zharikova N."/>
            <person name="Zhurenko E."/>
        </authorList>
    </citation>
    <scope>NUCLEOTIDE SEQUENCE</scope>
    <source>
        <strain evidence="4">IB-739</strain>
    </source>
</reference>
<keyword evidence="5" id="KW-1185">Reference proteome</keyword>
<dbReference type="PANTHER" id="PTHR34473">
    <property type="entry name" value="UPF0699 TRANSMEMBRANE PROTEIN YDBS"/>
    <property type="match status" value="1"/>
</dbReference>
<feature type="domain" description="YdbS-like PH" evidence="3">
    <location>
        <begin position="64"/>
        <end position="143"/>
    </location>
</feature>
<feature type="transmembrane region" description="Helical" evidence="2">
    <location>
        <begin position="229"/>
        <end position="250"/>
    </location>
</feature>
<dbReference type="PIRSF" id="PIRSF026631">
    <property type="entry name" value="UCP026631"/>
    <property type="match status" value="1"/>
</dbReference>
<evidence type="ECO:0000256" key="2">
    <source>
        <dbReference type="SAM" id="Phobius"/>
    </source>
</evidence>
<feature type="transmembrane region" description="Helical" evidence="2">
    <location>
        <begin position="44"/>
        <end position="65"/>
    </location>
</feature>
<dbReference type="InterPro" id="IPR014529">
    <property type="entry name" value="UCP026631"/>
</dbReference>
<accession>A0ABT8VID6</accession>
<gene>
    <name evidence="4" type="ORF">Q3C12_27510</name>
</gene>
<keyword evidence="2" id="KW-1133">Transmembrane helix</keyword>
<dbReference type="Proteomes" id="UP001168883">
    <property type="component" value="Unassembled WGS sequence"/>
</dbReference>